<protein>
    <submittedName>
        <fullName evidence="7">Uncharacterized protein</fullName>
    </submittedName>
</protein>
<evidence type="ECO:0000256" key="1">
    <source>
        <dbReference type="ARBA" id="ARBA00004370"/>
    </source>
</evidence>
<reference evidence="7" key="1">
    <citation type="journal article" date="2018" name="DNA Res.">
        <title>Multiple hybrid de novo genome assembly of finger millet, an orphan allotetraploid crop.</title>
        <authorList>
            <person name="Hatakeyama M."/>
            <person name="Aluri S."/>
            <person name="Balachadran M.T."/>
            <person name="Sivarajan S.R."/>
            <person name="Patrignani A."/>
            <person name="Gruter S."/>
            <person name="Poveda L."/>
            <person name="Shimizu-Inatsugi R."/>
            <person name="Baeten J."/>
            <person name="Francoijs K.J."/>
            <person name="Nataraja K.N."/>
            <person name="Reddy Y.A.N."/>
            <person name="Phadnis S."/>
            <person name="Ravikumar R.L."/>
            <person name="Schlapbach R."/>
            <person name="Sreeman S.M."/>
            <person name="Shimizu K.K."/>
        </authorList>
    </citation>
    <scope>NUCLEOTIDE SEQUENCE</scope>
</reference>
<dbReference type="GO" id="GO:0009734">
    <property type="term" value="P:auxin-activated signaling pathway"/>
    <property type="evidence" value="ECO:0007669"/>
    <property type="project" value="InterPro"/>
</dbReference>
<dbReference type="Proteomes" id="UP001054889">
    <property type="component" value="Unassembled WGS sequence"/>
</dbReference>
<keyword evidence="8" id="KW-1185">Reference proteome</keyword>
<keyword evidence="4 6" id="KW-1133">Transmembrane helix</keyword>
<reference evidence="7" key="2">
    <citation type="submission" date="2021-12" db="EMBL/GenBank/DDBJ databases">
        <title>Resequencing data analysis of finger millet.</title>
        <authorList>
            <person name="Hatakeyama M."/>
            <person name="Aluri S."/>
            <person name="Balachadran M.T."/>
            <person name="Sivarajan S.R."/>
            <person name="Poveda L."/>
            <person name="Shimizu-Inatsugi R."/>
            <person name="Schlapbach R."/>
            <person name="Sreeman S.M."/>
            <person name="Shimizu K.K."/>
        </authorList>
    </citation>
    <scope>NUCLEOTIDE SEQUENCE</scope>
</reference>
<keyword evidence="5 6" id="KW-0472">Membrane</keyword>
<comment type="caution">
    <text evidence="7">The sequence shown here is derived from an EMBL/GenBank/DDBJ whole genome shotgun (WGS) entry which is preliminary data.</text>
</comment>
<dbReference type="PANTHER" id="PTHR32191">
    <property type="entry name" value="TETRASPANIN-8-RELATED"/>
    <property type="match status" value="1"/>
</dbReference>
<feature type="transmembrane region" description="Helical" evidence="6">
    <location>
        <begin position="68"/>
        <end position="88"/>
    </location>
</feature>
<proteinExistence type="inferred from homology"/>
<organism evidence="7 8">
    <name type="scientific">Eleusine coracana subsp. coracana</name>
    <dbReference type="NCBI Taxonomy" id="191504"/>
    <lineage>
        <taxon>Eukaryota</taxon>
        <taxon>Viridiplantae</taxon>
        <taxon>Streptophyta</taxon>
        <taxon>Embryophyta</taxon>
        <taxon>Tracheophyta</taxon>
        <taxon>Spermatophyta</taxon>
        <taxon>Magnoliopsida</taxon>
        <taxon>Liliopsida</taxon>
        <taxon>Poales</taxon>
        <taxon>Poaceae</taxon>
        <taxon>PACMAD clade</taxon>
        <taxon>Chloridoideae</taxon>
        <taxon>Cynodonteae</taxon>
        <taxon>Eleusininae</taxon>
        <taxon>Eleusine</taxon>
    </lineage>
</organism>
<sequence>MLQAAGVLRVQARERDVLGGPRVWPGHDGGRRGLQAWSNEQQVLCFRCDACKAGVLTTAENNWRAVGALNFAVLVVLTLVYSISCCAIRSNHRRRY</sequence>
<evidence type="ECO:0000256" key="3">
    <source>
        <dbReference type="ARBA" id="ARBA00022692"/>
    </source>
</evidence>
<accession>A0AAV5EIZ4</accession>
<evidence type="ECO:0000256" key="5">
    <source>
        <dbReference type="ARBA" id="ARBA00023136"/>
    </source>
</evidence>
<evidence type="ECO:0000313" key="8">
    <source>
        <dbReference type="Proteomes" id="UP001054889"/>
    </source>
</evidence>
<dbReference type="EMBL" id="BQKI01000075">
    <property type="protein sequence ID" value="GJN22141.1"/>
    <property type="molecule type" value="Genomic_DNA"/>
</dbReference>
<evidence type="ECO:0000313" key="7">
    <source>
        <dbReference type="EMBL" id="GJN22141.1"/>
    </source>
</evidence>
<comment type="subcellular location">
    <subcellularLocation>
        <location evidence="1">Membrane</location>
    </subcellularLocation>
</comment>
<evidence type="ECO:0000256" key="2">
    <source>
        <dbReference type="ARBA" id="ARBA00006840"/>
    </source>
</evidence>
<dbReference type="AlphaFoldDB" id="A0AAV5EIZ4"/>
<dbReference type="InterPro" id="IPR044991">
    <property type="entry name" value="TET_plant"/>
</dbReference>
<keyword evidence="3 6" id="KW-0812">Transmembrane</keyword>
<dbReference type="GO" id="GO:0016020">
    <property type="term" value="C:membrane"/>
    <property type="evidence" value="ECO:0007669"/>
    <property type="project" value="UniProtKB-SubCell"/>
</dbReference>
<evidence type="ECO:0000256" key="6">
    <source>
        <dbReference type="SAM" id="Phobius"/>
    </source>
</evidence>
<evidence type="ECO:0000256" key="4">
    <source>
        <dbReference type="ARBA" id="ARBA00022989"/>
    </source>
</evidence>
<name>A0AAV5EIZ4_ELECO</name>
<comment type="similarity">
    <text evidence="2">Belongs to the tetraspanin (TM4SF) family.</text>
</comment>
<gene>
    <name evidence="7" type="primary">gb09680</name>
    <name evidence="7" type="ORF">PR202_gb09680</name>
</gene>